<reference evidence="9" key="1">
    <citation type="submission" date="2022-11" db="EMBL/GenBank/DDBJ databases">
        <title>Genomic repertoires linked with pathogenic potency of arthritogenic Prevotella copri isolated from the gut of rheumatoid arthritis patients.</title>
        <authorList>
            <person name="Nii T."/>
            <person name="Maeda Y."/>
            <person name="Motooka D."/>
            <person name="Naito M."/>
            <person name="Matsumoto Y."/>
            <person name="Ogawa T."/>
            <person name="Oguro-Igashira E."/>
            <person name="Kishikawa T."/>
            <person name="Yamashita M."/>
            <person name="Koizumi S."/>
            <person name="Kurakawa T."/>
            <person name="Okumura R."/>
            <person name="Kayama H."/>
            <person name="Murakami M."/>
            <person name="Sakaguchi T."/>
            <person name="Das B."/>
            <person name="Nakamura S."/>
            <person name="Okada Y."/>
            <person name="Kumanogoh A."/>
            <person name="Takeda K."/>
        </authorList>
    </citation>
    <scope>NUCLEOTIDE SEQUENCE</scope>
    <source>
        <strain evidence="9">F3-75</strain>
    </source>
</reference>
<dbReference type="InterPro" id="IPR012944">
    <property type="entry name" value="SusD_RagB_dom"/>
</dbReference>
<dbReference type="RefSeq" id="WP_264966399.1">
    <property type="nucleotide sequence ID" value="NZ_JAPDVK010000003.1"/>
</dbReference>
<accession>A0AAP3BCT8</accession>
<feature type="domain" description="SusD-like N-terminal" evidence="8">
    <location>
        <begin position="39"/>
        <end position="213"/>
    </location>
</feature>
<evidence type="ECO:0000256" key="6">
    <source>
        <dbReference type="SAM" id="SignalP"/>
    </source>
</evidence>
<dbReference type="Pfam" id="PF14322">
    <property type="entry name" value="SusD-like_3"/>
    <property type="match status" value="1"/>
</dbReference>
<feature type="domain" description="RagB/SusD" evidence="7">
    <location>
        <begin position="347"/>
        <end position="511"/>
    </location>
</feature>
<feature type="chain" id="PRO_5043017427" evidence="6">
    <location>
        <begin position="23"/>
        <end position="511"/>
    </location>
</feature>
<evidence type="ECO:0000313" key="10">
    <source>
        <dbReference type="Proteomes" id="UP001209344"/>
    </source>
</evidence>
<organism evidence="9 10">
    <name type="scientific">Segatella copri</name>
    <dbReference type="NCBI Taxonomy" id="165179"/>
    <lineage>
        <taxon>Bacteria</taxon>
        <taxon>Pseudomonadati</taxon>
        <taxon>Bacteroidota</taxon>
        <taxon>Bacteroidia</taxon>
        <taxon>Bacteroidales</taxon>
        <taxon>Prevotellaceae</taxon>
        <taxon>Segatella</taxon>
    </lineage>
</organism>
<dbReference type="Proteomes" id="UP001209344">
    <property type="component" value="Unassembled WGS sequence"/>
</dbReference>
<name>A0AAP3BCT8_9BACT</name>
<comment type="similarity">
    <text evidence="2">Belongs to the SusD family.</text>
</comment>
<dbReference type="SUPFAM" id="SSF48452">
    <property type="entry name" value="TPR-like"/>
    <property type="match status" value="1"/>
</dbReference>
<keyword evidence="5" id="KW-0998">Cell outer membrane</keyword>
<comment type="subcellular location">
    <subcellularLocation>
        <location evidence="1">Cell outer membrane</location>
    </subcellularLocation>
</comment>
<gene>
    <name evidence="9" type="ORF">ONT16_10720</name>
</gene>
<evidence type="ECO:0000313" key="9">
    <source>
        <dbReference type="EMBL" id="MCW4128714.1"/>
    </source>
</evidence>
<comment type="caution">
    <text evidence="9">The sequence shown here is derived from an EMBL/GenBank/DDBJ whole genome shotgun (WGS) entry which is preliminary data.</text>
</comment>
<dbReference type="InterPro" id="IPR033985">
    <property type="entry name" value="SusD-like_N"/>
</dbReference>
<dbReference type="PROSITE" id="PS51257">
    <property type="entry name" value="PROKAR_LIPOPROTEIN"/>
    <property type="match status" value="1"/>
</dbReference>
<protein>
    <submittedName>
        <fullName evidence="9">RagB/SusD family nutrient uptake outer membrane protein</fullName>
    </submittedName>
</protein>
<evidence type="ECO:0000259" key="8">
    <source>
        <dbReference type="Pfam" id="PF14322"/>
    </source>
</evidence>
<evidence type="ECO:0000256" key="3">
    <source>
        <dbReference type="ARBA" id="ARBA00022729"/>
    </source>
</evidence>
<keyword evidence="4" id="KW-0472">Membrane</keyword>
<evidence type="ECO:0000256" key="1">
    <source>
        <dbReference type="ARBA" id="ARBA00004442"/>
    </source>
</evidence>
<keyword evidence="3 6" id="KW-0732">Signal</keyword>
<evidence type="ECO:0000256" key="5">
    <source>
        <dbReference type="ARBA" id="ARBA00023237"/>
    </source>
</evidence>
<proteinExistence type="inferred from homology"/>
<evidence type="ECO:0000256" key="2">
    <source>
        <dbReference type="ARBA" id="ARBA00006275"/>
    </source>
</evidence>
<dbReference type="EMBL" id="JAPDVK010000003">
    <property type="protein sequence ID" value="MCW4128714.1"/>
    <property type="molecule type" value="Genomic_DNA"/>
</dbReference>
<dbReference type="Pfam" id="PF07980">
    <property type="entry name" value="SusD_RagB"/>
    <property type="match status" value="1"/>
</dbReference>
<feature type="signal peptide" evidence="6">
    <location>
        <begin position="1"/>
        <end position="22"/>
    </location>
</feature>
<sequence>MKKIYFSLMLIGALTFSSCSMDETPFGKLDDKTAIQKAADLRQFRNQLYSNMRSVTSGAWLYRSDIQMDEFHGLINNGNREGVYSNGTFTSADNDLKGMWKSAYNVIAKCNSVIENAAKLSADATFADADKTDFTRYDAEAHFVRAYMYFWLAEHYCQTYTKAEPSKAASGLPLTTTYNPTGDIATYPSRSTLDETYQLIEDDINVALTGLQKYEASGAADVKDMVAANAAYVSSYAVQALKARVALVKGDWKTAADNAEAVINSGKFPLTEIADYAKMWTDDEGTEVIFRPMMTPTELGGSNGAEYINSSETGADYIPTFGVLNLYGDGDVRFNTFFKVYQKLDVEGTNYQAYVLNKFPGNTALRTGSTNNIMNMSKVFRSSEMYLIAAEAEARQGSTENANKYLKAFLAKRIEGYEPNDYSANTILSVILEERQKEFIGEGMRMMDVRRLGKGFARYATHDENPDLDGIVVKMGQSLSYAADDHRFLWPIPKTEMDSNPNLAGQQNPGY</sequence>
<evidence type="ECO:0000256" key="4">
    <source>
        <dbReference type="ARBA" id="ARBA00023136"/>
    </source>
</evidence>
<dbReference type="AlphaFoldDB" id="A0AAP3BCT8"/>
<dbReference type="GO" id="GO:0009279">
    <property type="term" value="C:cell outer membrane"/>
    <property type="evidence" value="ECO:0007669"/>
    <property type="project" value="UniProtKB-SubCell"/>
</dbReference>
<dbReference type="Gene3D" id="1.25.40.390">
    <property type="match status" value="1"/>
</dbReference>
<evidence type="ECO:0000259" key="7">
    <source>
        <dbReference type="Pfam" id="PF07980"/>
    </source>
</evidence>
<dbReference type="InterPro" id="IPR011990">
    <property type="entry name" value="TPR-like_helical_dom_sf"/>
</dbReference>